<keyword evidence="3" id="KW-1185">Reference proteome</keyword>
<dbReference type="AlphaFoldDB" id="A0A9P6Y588"/>
<dbReference type="InterPro" id="IPR001447">
    <property type="entry name" value="Arylamine_N-AcTrfase"/>
</dbReference>
<name>A0A9P6Y588_9FUNG</name>
<organism evidence="2 3">
    <name type="scientific">Rhizopus delemar</name>
    <dbReference type="NCBI Taxonomy" id="936053"/>
    <lineage>
        <taxon>Eukaryota</taxon>
        <taxon>Fungi</taxon>
        <taxon>Fungi incertae sedis</taxon>
        <taxon>Mucoromycota</taxon>
        <taxon>Mucoromycotina</taxon>
        <taxon>Mucoromycetes</taxon>
        <taxon>Mucorales</taxon>
        <taxon>Mucorineae</taxon>
        <taxon>Rhizopodaceae</taxon>
        <taxon>Rhizopus</taxon>
    </lineage>
</organism>
<protein>
    <submittedName>
        <fullName evidence="2">Uncharacterized protein</fullName>
    </submittedName>
</protein>
<dbReference type="EMBL" id="JAANIU010006907">
    <property type="protein sequence ID" value="KAG1539794.1"/>
    <property type="molecule type" value="Genomic_DNA"/>
</dbReference>
<dbReference type="GO" id="GO:0016407">
    <property type="term" value="F:acetyltransferase activity"/>
    <property type="evidence" value="ECO:0007669"/>
    <property type="project" value="InterPro"/>
</dbReference>
<evidence type="ECO:0000313" key="3">
    <source>
        <dbReference type="Proteomes" id="UP000740926"/>
    </source>
</evidence>
<gene>
    <name evidence="2" type="ORF">G6F50_014449</name>
</gene>
<dbReference type="Proteomes" id="UP000740926">
    <property type="component" value="Unassembled WGS sequence"/>
</dbReference>
<evidence type="ECO:0000256" key="1">
    <source>
        <dbReference type="ARBA" id="ARBA00006547"/>
    </source>
</evidence>
<sequence>MYRFDLQAPAPIDNVVGNWYVCTHPDSSFPGQLRASLTGPDWRRTIGSGNYTEYRPGQAPDKRPLHDVGDVREVLQQRFGLQLPDDPRLDPAINDWLQRSRAATP</sequence>
<accession>A0A9P6Y588</accession>
<dbReference type="SUPFAM" id="SSF54001">
    <property type="entry name" value="Cysteine proteinases"/>
    <property type="match status" value="1"/>
</dbReference>
<dbReference type="Pfam" id="PF00797">
    <property type="entry name" value="Acetyltransf_2"/>
    <property type="match status" value="1"/>
</dbReference>
<evidence type="ECO:0000313" key="2">
    <source>
        <dbReference type="EMBL" id="KAG1539794.1"/>
    </source>
</evidence>
<dbReference type="Gene3D" id="3.30.2140.10">
    <property type="entry name" value="Arylamine N-acetyltransferase"/>
    <property type="match status" value="1"/>
</dbReference>
<comment type="caution">
    <text evidence="2">The sequence shown here is derived from an EMBL/GenBank/DDBJ whole genome shotgun (WGS) entry which is preliminary data.</text>
</comment>
<comment type="similarity">
    <text evidence="1">Belongs to the arylamine N-acetyltransferase family.</text>
</comment>
<proteinExistence type="inferred from homology"/>
<reference evidence="2 3" key="1">
    <citation type="journal article" date="2020" name="Microb. Genom.">
        <title>Genetic diversity of clinical and environmental Mucorales isolates obtained from an investigation of mucormycosis cases among solid organ transplant recipients.</title>
        <authorList>
            <person name="Nguyen M.H."/>
            <person name="Kaul D."/>
            <person name="Muto C."/>
            <person name="Cheng S.J."/>
            <person name="Richter R.A."/>
            <person name="Bruno V.M."/>
            <person name="Liu G."/>
            <person name="Beyhan S."/>
            <person name="Sundermann A.J."/>
            <person name="Mounaud S."/>
            <person name="Pasculle A.W."/>
            <person name="Nierman W.C."/>
            <person name="Driscoll E."/>
            <person name="Cumbie R."/>
            <person name="Clancy C.J."/>
            <person name="Dupont C.L."/>
        </authorList>
    </citation>
    <scope>NUCLEOTIDE SEQUENCE [LARGE SCALE GENOMIC DNA]</scope>
    <source>
        <strain evidence="2 3">GL24</strain>
    </source>
</reference>
<dbReference type="InterPro" id="IPR038765">
    <property type="entry name" value="Papain-like_cys_pep_sf"/>
</dbReference>